<dbReference type="GO" id="GO:0006221">
    <property type="term" value="P:pyrimidine nucleotide biosynthetic process"/>
    <property type="evidence" value="ECO:0007669"/>
    <property type="project" value="UniProtKB-KW"/>
</dbReference>
<dbReference type="InterPro" id="IPR004722">
    <property type="entry name" value="DHOase"/>
</dbReference>
<keyword evidence="2" id="KW-0378">Hydrolase</keyword>
<accession>A0A377JNR0</accession>
<gene>
    <name evidence="2" type="primary">pyrC_1</name>
    <name evidence="2" type="ORF">NCTC12221_00873</name>
</gene>
<evidence type="ECO:0000313" key="2">
    <source>
        <dbReference type="EMBL" id="STP09430.1"/>
    </source>
</evidence>
<reference evidence="2 3" key="1">
    <citation type="submission" date="2018-06" db="EMBL/GenBank/DDBJ databases">
        <authorList>
            <consortium name="Pathogen Informatics"/>
            <person name="Doyle S."/>
        </authorList>
    </citation>
    <scope>NUCLEOTIDE SEQUENCE [LARGE SCALE GENOMIC DNA]</scope>
    <source>
        <strain evidence="2 3">NCTC12221</strain>
    </source>
</reference>
<protein>
    <submittedName>
        <fullName evidence="2">Dihydroorotase</fullName>
        <ecNumber evidence="2">3.5.2.3</ecNumber>
    </submittedName>
</protein>
<name>A0A377JNR0_9HELI</name>
<dbReference type="PANTHER" id="PTHR43668">
    <property type="entry name" value="ALLANTOINASE"/>
    <property type="match status" value="1"/>
</dbReference>
<proteinExistence type="predicted"/>
<dbReference type="InterPro" id="IPR032466">
    <property type="entry name" value="Metal_Hydrolase"/>
</dbReference>
<organism evidence="2 3">
    <name type="scientific">Helicobacter cinaedi</name>
    <dbReference type="NCBI Taxonomy" id="213"/>
    <lineage>
        <taxon>Bacteria</taxon>
        <taxon>Pseudomonadati</taxon>
        <taxon>Campylobacterota</taxon>
        <taxon>Epsilonproteobacteria</taxon>
        <taxon>Campylobacterales</taxon>
        <taxon>Helicobacteraceae</taxon>
        <taxon>Helicobacter</taxon>
    </lineage>
</organism>
<dbReference type="AlphaFoldDB" id="A0A377JNR0"/>
<dbReference type="GO" id="GO:0004038">
    <property type="term" value="F:allantoinase activity"/>
    <property type="evidence" value="ECO:0007669"/>
    <property type="project" value="TreeGrafter"/>
</dbReference>
<dbReference type="CDD" id="cd01317">
    <property type="entry name" value="DHOase_IIa"/>
    <property type="match status" value="1"/>
</dbReference>
<dbReference type="InterPro" id="IPR011059">
    <property type="entry name" value="Metal-dep_hydrolase_composite"/>
</dbReference>
<dbReference type="RefSeq" id="WP_115026127.1">
    <property type="nucleotide sequence ID" value="NZ_UGHZ01000001.1"/>
</dbReference>
<evidence type="ECO:0000313" key="3">
    <source>
        <dbReference type="Proteomes" id="UP000255335"/>
    </source>
</evidence>
<dbReference type="SUPFAM" id="SSF51556">
    <property type="entry name" value="Metallo-dependent hydrolases"/>
    <property type="match status" value="1"/>
</dbReference>
<sequence length="411" mass="45373">MLFKNAILCDYQGVKEADLRTQNGLISHIGSLSPMENEKVLDMQGKILFPAMIDVNIAPKALSLSSKALISLAQKALKGGVGTILLNPYTNPPCSENGSIELIKSLNSKSPIHLLPAINPLTPNDKLSDISSLHQSGGKAIFAKSDYNAHTFMRIAQYAQMLHIPLVCFPQDSSLADGVMNEGLLSAELGLPSIPTYSQTKEIPKIAEMLKDMPLKLIFHSLVYPRSFELLESYKNKGYACEFFTQSSIHHLLLDESLCQNYNTAAKLNPPLVDSISQKALLEKLKNGEIDLLGSLQSADYNSKKDQVFELASFGIDALESYLSLLYTFLHKSHKIPLEIISKLTSFTPSQILGLNKGALQEGRIAELVLFNPHKTYICSDTFSPYYQQELCGVVEAFLSNEILHDPNNKL</sequence>
<dbReference type="EC" id="3.5.2.3" evidence="2"/>
<dbReference type="Gene3D" id="2.30.40.10">
    <property type="entry name" value="Urease, subunit C, domain 1"/>
    <property type="match status" value="1"/>
</dbReference>
<dbReference type="Gene3D" id="3.20.20.140">
    <property type="entry name" value="Metal-dependent hydrolases"/>
    <property type="match status" value="1"/>
</dbReference>
<dbReference type="PANTHER" id="PTHR43668:SF2">
    <property type="entry name" value="ALLANTOINASE"/>
    <property type="match status" value="1"/>
</dbReference>
<dbReference type="InterPro" id="IPR050138">
    <property type="entry name" value="DHOase/Allantoinase_Hydrolase"/>
</dbReference>
<dbReference type="Proteomes" id="UP000255335">
    <property type="component" value="Unassembled WGS sequence"/>
</dbReference>
<evidence type="ECO:0000256" key="1">
    <source>
        <dbReference type="ARBA" id="ARBA00022975"/>
    </source>
</evidence>
<dbReference type="NCBIfam" id="NF006268">
    <property type="entry name" value="PRK08417.1"/>
    <property type="match status" value="1"/>
</dbReference>
<dbReference type="GO" id="GO:0046872">
    <property type="term" value="F:metal ion binding"/>
    <property type="evidence" value="ECO:0007669"/>
    <property type="project" value="InterPro"/>
</dbReference>
<dbReference type="EMBL" id="UGHZ01000001">
    <property type="protein sequence ID" value="STP09430.1"/>
    <property type="molecule type" value="Genomic_DNA"/>
</dbReference>
<dbReference type="GO" id="GO:0005737">
    <property type="term" value="C:cytoplasm"/>
    <property type="evidence" value="ECO:0007669"/>
    <property type="project" value="TreeGrafter"/>
</dbReference>
<dbReference type="GO" id="GO:0004151">
    <property type="term" value="F:dihydroorotase activity"/>
    <property type="evidence" value="ECO:0007669"/>
    <property type="project" value="UniProtKB-EC"/>
</dbReference>
<keyword evidence="1" id="KW-0665">Pyrimidine biosynthesis</keyword>
<dbReference type="GO" id="GO:0006145">
    <property type="term" value="P:purine nucleobase catabolic process"/>
    <property type="evidence" value="ECO:0007669"/>
    <property type="project" value="TreeGrafter"/>
</dbReference>
<dbReference type="SUPFAM" id="SSF51338">
    <property type="entry name" value="Composite domain of metallo-dependent hydrolases"/>
    <property type="match status" value="1"/>
</dbReference>